<reference evidence="2 3" key="1">
    <citation type="journal article" date="2013" name="Genome Announc.">
        <title>Draft Genome Sequence of Rhodococcus rhodnii Strain LMG5362, a Symbiont of Rhodnius prolixus (Hemiptera, Reduviidae, Triatominae), the Principle Vector of Trypanosoma cruzi.</title>
        <authorList>
            <person name="Pachebat J.A."/>
            <person name="van Keulen G."/>
            <person name="Whitten M.M."/>
            <person name="Girdwood S."/>
            <person name="Del Sol R."/>
            <person name="Dyson P.J."/>
            <person name="Facey P.D."/>
        </authorList>
    </citation>
    <scope>NUCLEOTIDE SEQUENCE [LARGE SCALE GENOMIC DNA]</scope>
    <source>
        <strain evidence="2 3">LMG 5362</strain>
    </source>
</reference>
<dbReference type="AlphaFoldDB" id="R7WQR2"/>
<protein>
    <submittedName>
        <fullName evidence="2">Uncharacterized protein</fullName>
    </submittedName>
</protein>
<keyword evidence="3" id="KW-1185">Reference proteome</keyword>
<name>R7WQR2_9NOCA</name>
<dbReference type="EMBL" id="APMY01000031">
    <property type="protein sequence ID" value="EOM77625.1"/>
    <property type="molecule type" value="Genomic_DNA"/>
</dbReference>
<proteinExistence type="predicted"/>
<gene>
    <name evidence="2" type="ORF">Rrhod_1036</name>
</gene>
<evidence type="ECO:0000313" key="2">
    <source>
        <dbReference type="EMBL" id="EOM77625.1"/>
    </source>
</evidence>
<feature type="region of interest" description="Disordered" evidence="1">
    <location>
        <begin position="1"/>
        <end position="55"/>
    </location>
</feature>
<evidence type="ECO:0000256" key="1">
    <source>
        <dbReference type="SAM" id="MobiDB-lite"/>
    </source>
</evidence>
<organism evidence="2 3">
    <name type="scientific">Rhodococcus rhodnii LMG 5362</name>
    <dbReference type="NCBI Taxonomy" id="1273125"/>
    <lineage>
        <taxon>Bacteria</taxon>
        <taxon>Bacillati</taxon>
        <taxon>Actinomycetota</taxon>
        <taxon>Actinomycetes</taxon>
        <taxon>Mycobacteriales</taxon>
        <taxon>Nocardiaceae</taxon>
        <taxon>Rhodococcus</taxon>
    </lineage>
</organism>
<feature type="compositionally biased region" description="Acidic residues" evidence="1">
    <location>
        <begin position="1"/>
        <end position="47"/>
    </location>
</feature>
<accession>R7WQR2</accession>
<dbReference type="Proteomes" id="UP000013525">
    <property type="component" value="Unassembled WGS sequence"/>
</dbReference>
<comment type="caution">
    <text evidence="2">The sequence shown here is derived from an EMBL/GenBank/DDBJ whole genome shotgun (WGS) entry which is preliminary data.</text>
</comment>
<sequence length="55" mass="6205">MEVEDDELEDDEDDAAVLELDDEPESLDEAEVELFEPESEVADSDDDPPPRLSVR</sequence>
<evidence type="ECO:0000313" key="3">
    <source>
        <dbReference type="Proteomes" id="UP000013525"/>
    </source>
</evidence>